<keyword evidence="4" id="KW-1185">Reference proteome</keyword>
<dbReference type="SUPFAM" id="SSF54523">
    <property type="entry name" value="Pili subunits"/>
    <property type="match status" value="1"/>
</dbReference>
<dbReference type="InterPro" id="IPR031982">
    <property type="entry name" value="PilE-like"/>
</dbReference>
<dbReference type="NCBIfam" id="TIGR02532">
    <property type="entry name" value="IV_pilin_GFxxxE"/>
    <property type="match status" value="1"/>
</dbReference>
<organism evidence="3 4">
    <name type="scientific">Pelomonas dachongensis</name>
    <dbReference type="NCBI Taxonomy" id="3299029"/>
    <lineage>
        <taxon>Bacteria</taxon>
        <taxon>Pseudomonadati</taxon>
        <taxon>Pseudomonadota</taxon>
        <taxon>Betaproteobacteria</taxon>
        <taxon>Burkholderiales</taxon>
        <taxon>Sphaerotilaceae</taxon>
        <taxon>Roseateles</taxon>
    </lineage>
</organism>
<dbReference type="RefSeq" id="WP_394469457.1">
    <property type="nucleotide sequence ID" value="NZ_JBIGHY010000002.1"/>
</dbReference>
<feature type="transmembrane region" description="Helical" evidence="2">
    <location>
        <begin position="12"/>
        <end position="35"/>
    </location>
</feature>
<comment type="caution">
    <text evidence="3">The sequence shown here is derived from an EMBL/GenBank/DDBJ whole genome shotgun (WGS) entry which is preliminary data.</text>
</comment>
<keyword evidence="1" id="KW-0488">Methylation</keyword>
<reference evidence="3 4" key="1">
    <citation type="submission" date="2024-09" db="EMBL/GenBank/DDBJ databases">
        <title>Novel species of the genus Pelomonas and Roseateles isolated from streams.</title>
        <authorList>
            <person name="Lu H."/>
        </authorList>
    </citation>
    <scope>NUCLEOTIDE SEQUENCE [LARGE SCALE GENOMIC DNA]</scope>
    <source>
        <strain evidence="3 4">DC23W</strain>
    </source>
</reference>
<dbReference type="PANTHER" id="PTHR30093:SF47">
    <property type="entry name" value="TYPE IV PILUS NON-CORE MINOR PILIN PILE"/>
    <property type="match status" value="1"/>
</dbReference>
<evidence type="ECO:0000256" key="1">
    <source>
        <dbReference type="ARBA" id="ARBA00022481"/>
    </source>
</evidence>
<sequence>MQKSTRRRVPGFTLIELMVVVVIVGILAAVAYPAYTSHVQRSRRADAVKLLTAVSQAQERYRSNRNSFAAALSDLGMGNGDVADHYDLSIEGVGEPATLVTGYLVLAKVRSTSPQRYDSKCAQMGIKVEGGAVHYVSKDTSDADTSSTCWPR</sequence>
<accession>A0ABW7EIV2</accession>
<dbReference type="InterPro" id="IPR000983">
    <property type="entry name" value="Bac_GSPG_pilin"/>
</dbReference>
<proteinExistence type="predicted"/>
<evidence type="ECO:0000313" key="3">
    <source>
        <dbReference type="EMBL" id="MFG6413367.1"/>
    </source>
</evidence>
<dbReference type="InterPro" id="IPR012902">
    <property type="entry name" value="N_methyl_site"/>
</dbReference>
<dbReference type="InterPro" id="IPR045584">
    <property type="entry name" value="Pilin-like"/>
</dbReference>
<dbReference type="Pfam" id="PF16732">
    <property type="entry name" value="ComP_DUS"/>
    <property type="match status" value="1"/>
</dbReference>
<dbReference type="PRINTS" id="PR00813">
    <property type="entry name" value="BCTERIALGSPG"/>
</dbReference>
<gene>
    <name evidence="3" type="ORF">ACG02S_05585</name>
</gene>
<evidence type="ECO:0000256" key="2">
    <source>
        <dbReference type="SAM" id="Phobius"/>
    </source>
</evidence>
<name>A0ABW7EIV2_9BURK</name>
<dbReference type="Proteomes" id="UP001606300">
    <property type="component" value="Unassembled WGS sequence"/>
</dbReference>
<dbReference type="EMBL" id="JBIGHY010000002">
    <property type="protein sequence ID" value="MFG6413367.1"/>
    <property type="molecule type" value="Genomic_DNA"/>
</dbReference>
<keyword evidence="2" id="KW-1133">Transmembrane helix</keyword>
<dbReference type="PANTHER" id="PTHR30093">
    <property type="entry name" value="GENERAL SECRETION PATHWAY PROTEIN G"/>
    <property type="match status" value="1"/>
</dbReference>
<keyword evidence="2" id="KW-0472">Membrane</keyword>
<evidence type="ECO:0000313" key="4">
    <source>
        <dbReference type="Proteomes" id="UP001606300"/>
    </source>
</evidence>
<dbReference type="Pfam" id="PF07963">
    <property type="entry name" value="N_methyl"/>
    <property type="match status" value="1"/>
</dbReference>
<keyword evidence="2" id="KW-0812">Transmembrane</keyword>
<protein>
    <submittedName>
        <fullName evidence="3">Type IV pilin protein</fullName>
    </submittedName>
</protein>
<dbReference type="Gene3D" id="3.30.700.10">
    <property type="entry name" value="Glycoprotein, Type 4 Pilin"/>
    <property type="match status" value="1"/>
</dbReference>